<dbReference type="PaxDb" id="44689-DDB0302553"/>
<dbReference type="Gene3D" id="3.40.50.720">
    <property type="entry name" value="NAD(P)-binding Rossmann-like Domain"/>
    <property type="match status" value="1"/>
</dbReference>
<dbReference type="GlyGen" id="Q75JT8">
    <property type="glycosylation" value="1 site"/>
</dbReference>
<evidence type="ECO:0000256" key="1">
    <source>
        <dbReference type="ARBA" id="ARBA00006484"/>
    </source>
</evidence>
<proteinExistence type="inferred from homology"/>
<dbReference type="PANTHER" id="PTHR48107">
    <property type="entry name" value="NADPH-DEPENDENT ALDEHYDE REDUCTASE-LIKE PROTEIN, CHLOROPLASTIC-RELATED"/>
    <property type="match status" value="1"/>
</dbReference>
<dbReference type="PhylomeDB" id="Q75JT8"/>
<dbReference type="SMR" id="Q75JT8"/>
<dbReference type="VEuPathDB" id="AmoebaDB:DDB_G0272154"/>
<dbReference type="Proteomes" id="UP000002195">
    <property type="component" value="Unassembled WGS sequence"/>
</dbReference>
<dbReference type="STRING" id="44689.Q75JT8"/>
<keyword evidence="2" id="KW-0560">Oxidoreductase</keyword>
<gene>
    <name evidence="4" type="ORF">DDB_G0272154</name>
</gene>
<evidence type="ECO:0000256" key="2">
    <source>
        <dbReference type="ARBA" id="ARBA00023002"/>
    </source>
</evidence>
<keyword evidence="5" id="KW-1185">Reference proteome</keyword>
<dbReference type="InterPro" id="IPR036291">
    <property type="entry name" value="NAD(P)-bd_dom_sf"/>
</dbReference>
<dbReference type="OMA" id="AAYQMSQ"/>
<dbReference type="dictyBase" id="DDB_G0272154"/>
<evidence type="ECO:0000313" key="4">
    <source>
        <dbReference type="EMBL" id="EAL71229.1"/>
    </source>
</evidence>
<sequence>METKEGTFQKQQQDVPGVQSEMNPVPDCGEETYKGNNRLRGRRVLVTGGDSGIGRAVTIAMFREGADVCISYLPSEKKDADSLKCLLEKEIKNTSGGGSGGGTTTCGGKFEMIQGDLTCEKFCKDLVEETKNRLGGLDTLVLVAGKQCAKNCITEITTEQLMETFQVNVFSMFHIVKAALPHLSKGSTITTTTSIEAFSGSPFLLDYATSKGAIVSFTQSLSKQVAHRGIRVNSVAPGPVWTPIEISGGYPQDKLSTFGKNTPMGRAGQPSEVAPMYVFLASCDSTYCTGDIFPVTGGKHL</sequence>
<dbReference type="PROSITE" id="PS00061">
    <property type="entry name" value="ADH_SHORT"/>
    <property type="match status" value="1"/>
</dbReference>
<dbReference type="RefSeq" id="XP_645254.1">
    <property type="nucleotide sequence ID" value="XM_640162.1"/>
</dbReference>
<dbReference type="KEGG" id="ddi:DDB_G0272154"/>
<dbReference type="GeneID" id="8618421"/>
<evidence type="ECO:0000256" key="3">
    <source>
        <dbReference type="SAM" id="MobiDB-lite"/>
    </source>
</evidence>
<comment type="similarity">
    <text evidence="1">Belongs to the short-chain dehydrogenases/reductases (SDR) family.</text>
</comment>
<dbReference type="InParanoid" id="Q75JT8"/>
<protein>
    <submittedName>
        <fullName evidence="4">Short-chain dehydrogenase/reductase family protein</fullName>
    </submittedName>
</protein>
<feature type="region of interest" description="Disordered" evidence="3">
    <location>
        <begin position="1"/>
        <end position="33"/>
    </location>
</feature>
<dbReference type="eggNOG" id="KOG0725">
    <property type="taxonomic scope" value="Eukaryota"/>
</dbReference>
<dbReference type="InterPro" id="IPR002347">
    <property type="entry name" value="SDR_fam"/>
</dbReference>
<dbReference type="GO" id="GO:0016616">
    <property type="term" value="F:oxidoreductase activity, acting on the CH-OH group of donors, NAD or NADP as acceptor"/>
    <property type="evidence" value="ECO:0000318"/>
    <property type="project" value="GO_Central"/>
</dbReference>
<dbReference type="SUPFAM" id="SSF51735">
    <property type="entry name" value="NAD(P)-binding Rossmann-fold domains"/>
    <property type="match status" value="1"/>
</dbReference>
<dbReference type="HOGENOM" id="CLU_010194_4_0_1"/>
<dbReference type="InterPro" id="IPR020904">
    <property type="entry name" value="Sc_DH/Rdtase_CS"/>
</dbReference>
<dbReference type="FunFam" id="3.40.50.720:FF:000097">
    <property type="entry name" value="SDR family oxidoreductase"/>
    <property type="match status" value="1"/>
</dbReference>
<accession>Q559T0</accession>
<reference evidence="4 5" key="1">
    <citation type="journal article" date="2005" name="Nature">
        <title>The genome of the social amoeba Dictyostelium discoideum.</title>
        <authorList>
            <consortium name="The Dictyostelium discoideum Sequencing Consortium"/>
            <person name="Eichinger L."/>
            <person name="Pachebat J.A."/>
            <person name="Glockner G."/>
            <person name="Rajandream M.A."/>
            <person name="Sucgang R."/>
            <person name="Berriman M."/>
            <person name="Song J."/>
            <person name="Olsen R."/>
            <person name="Szafranski K."/>
            <person name="Xu Q."/>
            <person name="Tunggal B."/>
            <person name="Kummerfeld S."/>
            <person name="Madera M."/>
            <person name="Konfortov B.A."/>
            <person name="Rivero F."/>
            <person name="Bankier A.T."/>
            <person name="Lehmann R."/>
            <person name="Hamlin N."/>
            <person name="Davies R."/>
            <person name="Gaudet P."/>
            <person name="Fey P."/>
            <person name="Pilcher K."/>
            <person name="Chen G."/>
            <person name="Saunders D."/>
            <person name="Sodergren E."/>
            <person name="Davis P."/>
            <person name="Kerhornou A."/>
            <person name="Nie X."/>
            <person name="Hall N."/>
            <person name="Anjard C."/>
            <person name="Hemphill L."/>
            <person name="Bason N."/>
            <person name="Farbrother P."/>
            <person name="Desany B."/>
            <person name="Just E."/>
            <person name="Morio T."/>
            <person name="Rost R."/>
            <person name="Churcher C."/>
            <person name="Cooper J."/>
            <person name="Haydock S."/>
            <person name="van Driessche N."/>
            <person name="Cronin A."/>
            <person name="Goodhead I."/>
            <person name="Muzny D."/>
            <person name="Mourier T."/>
            <person name="Pain A."/>
            <person name="Lu M."/>
            <person name="Harper D."/>
            <person name="Lindsay R."/>
            <person name="Hauser H."/>
            <person name="James K."/>
            <person name="Quiles M."/>
            <person name="Madan Babu M."/>
            <person name="Saito T."/>
            <person name="Buchrieser C."/>
            <person name="Wardroper A."/>
            <person name="Felder M."/>
            <person name="Thangavelu M."/>
            <person name="Johnson D."/>
            <person name="Knights A."/>
            <person name="Loulseged H."/>
            <person name="Mungall K."/>
            <person name="Oliver K."/>
            <person name="Price C."/>
            <person name="Quail M.A."/>
            <person name="Urushihara H."/>
            <person name="Hernandez J."/>
            <person name="Rabbinowitsch E."/>
            <person name="Steffen D."/>
            <person name="Sanders M."/>
            <person name="Ma J."/>
            <person name="Kohara Y."/>
            <person name="Sharp S."/>
            <person name="Simmonds M."/>
            <person name="Spiegler S."/>
            <person name="Tivey A."/>
            <person name="Sugano S."/>
            <person name="White B."/>
            <person name="Walker D."/>
            <person name="Woodward J."/>
            <person name="Winckler T."/>
            <person name="Tanaka Y."/>
            <person name="Shaulsky G."/>
            <person name="Schleicher M."/>
            <person name="Weinstock G."/>
            <person name="Rosenthal A."/>
            <person name="Cox E.C."/>
            <person name="Chisholm R.L."/>
            <person name="Gibbs R."/>
            <person name="Loomis W.F."/>
            <person name="Platzer M."/>
            <person name="Kay R.R."/>
            <person name="Williams J."/>
            <person name="Dear P.H."/>
            <person name="Noegel A.A."/>
            <person name="Barrell B."/>
            <person name="Kuspa A."/>
        </authorList>
    </citation>
    <scope>NUCLEOTIDE SEQUENCE [LARGE SCALE GENOMIC DNA]</scope>
    <source>
        <strain evidence="4 5">AX4</strain>
    </source>
</reference>
<dbReference type="PRINTS" id="PR00081">
    <property type="entry name" value="GDHRDH"/>
</dbReference>
<name>Q75JT8_DICDI</name>
<dbReference type="EMBL" id="AAFI02000008">
    <property type="protein sequence ID" value="EAL71229.1"/>
    <property type="molecule type" value="Genomic_DNA"/>
</dbReference>
<dbReference type="Pfam" id="PF13561">
    <property type="entry name" value="adh_short_C2"/>
    <property type="match status" value="1"/>
</dbReference>
<evidence type="ECO:0000313" key="5">
    <source>
        <dbReference type="Proteomes" id="UP000002195"/>
    </source>
</evidence>
<dbReference type="PANTHER" id="PTHR48107:SF16">
    <property type="entry name" value="NADPH-DEPENDENT ALDEHYDE REDUCTASE 1, CHLOROPLASTIC"/>
    <property type="match status" value="1"/>
</dbReference>
<accession>Q75JT8</accession>
<dbReference type="AlphaFoldDB" id="Q75JT8"/>
<organism evidence="4 5">
    <name type="scientific">Dictyostelium discoideum</name>
    <name type="common">Social amoeba</name>
    <dbReference type="NCBI Taxonomy" id="44689"/>
    <lineage>
        <taxon>Eukaryota</taxon>
        <taxon>Amoebozoa</taxon>
        <taxon>Evosea</taxon>
        <taxon>Eumycetozoa</taxon>
        <taxon>Dictyostelia</taxon>
        <taxon>Dictyosteliales</taxon>
        <taxon>Dictyosteliaceae</taxon>
        <taxon>Dictyostelium</taxon>
    </lineage>
</organism>
<comment type="caution">
    <text evidence="4">The sequence shown here is derived from an EMBL/GenBank/DDBJ whole genome shotgun (WGS) entry which is preliminary data.</text>
</comment>